<name>A0A6C0IMG5_9ZZZZ</name>
<accession>A0A6C0IMG5</accession>
<sequence length="302" mass="35875">MVNHSNNFKQNLINLFPKVELSYERFLHKKVSNFDTLMAIPKGPKCYLWITKYNGNNISIFFLLDNHRHIKDIFYYHFDKYFNSNLTYEIGTIFYGTIFYTNINKCFSIENILYHCGKNITNISWGQKWCTIESILAHNLQNICDPKIIVGLPIFSNQVEDFKEQISHSLYGIYKIEYRKFNDRNKSICTKINTLCNNFTPTLSNNVFTIKPTLKNDIYEMYDNNKFIDTAHIPDFKTSVMMNSLFRTIKENINLDALEESDDEEEFQNNDDDQYVSLDLSFKMKCVFNHKFKKWQPIETIN</sequence>
<dbReference type="AlphaFoldDB" id="A0A6C0IMG5"/>
<organism evidence="1">
    <name type="scientific">viral metagenome</name>
    <dbReference type="NCBI Taxonomy" id="1070528"/>
    <lineage>
        <taxon>unclassified sequences</taxon>
        <taxon>metagenomes</taxon>
        <taxon>organismal metagenomes</taxon>
    </lineage>
</organism>
<protein>
    <recommendedName>
        <fullName evidence="2">mRNA capping enzyme adenylation domain-containing protein</fullName>
    </recommendedName>
</protein>
<dbReference type="EMBL" id="MN740210">
    <property type="protein sequence ID" value="QHT93695.1"/>
    <property type="molecule type" value="Genomic_DNA"/>
</dbReference>
<evidence type="ECO:0008006" key="2">
    <source>
        <dbReference type="Google" id="ProtNLM"/>
    </source>
</evidence>
<proteinExistence type="predicted"/>
<evidence type="ECO:0000313" key="1">
    <source>
        <dbReference type="EMBL" id="QHT93695.1"/>
    </source>
</evidence>
<reference evidence="1" key="1">
    <citation type="journal article" date="2020" name="Nature">
        <title>Giant virus diversity and host interactions through global metagenomics.</title>
        <authorList>
            <person name="Schulz F."/>
            <person name="Roux S."/>
            <person name="Paez-Espino D."/>
            <person name="Jungbluth S."/>
            <person name="Walsh D.A."/>
            <person name="Denef V.J."/>
            <person name="McMahon K.D."/>
            <person name="Konstantinidis K.T."/>
            <person name="Eloe-Fadrosh E.A."/>
            <person name="Kyrpides N.C."/>
            <person name="Woyke T."/>
        </authorList>
    </citation>
    <scope>NUCLEOTIDE SEQUENCE</scope>
    <source>
        <strain evidence="1">GVMAG-M-3300024258-14</strain>
    </source>
</reference>